<keyword evidence="7" id="KW-0539">Nucleus</keyword>
<comment type="similarity">
    <text evidence="2">Belongs to the EFG1 family.</text>
</comment>
<organism evidence="10 11">
    <name type="scientific">Candida metapsilosis</name>
    <dbReference type="NCBI Taxonomy" id="273372"/>
    <lineage>
        <taxon>Eukaryota</taxon>
        <taxon>Fungi</taxon>
        <taxon>Dikarya</taxon>
        <taxon>Ascomycota</taxon>
        <taxon>Saccharomycotina</taxon>
        <taxon>Pichiomycetes</taxon>
        <taxon>Debaryomycetaceae</taxon>
        <taxon>Candida/Lodderomyces clade</taxon>
        <taxon>Candida</taxon>
    </lineage>
</organism>
<feature type="region of interest" description="Disordered" evidence="9">
    <location>
        <begin position="199"/>
        <end position="232"/>
    </location>
</feature>
<keyword evidence="6 8" id="KW-0175">Coiled coil</keyword>
<proteinExistence type="inferred from homology"/>
<evidence type="ECO:0000313" key="10">
    <source>
        <dbReference type="EMBL" id="KAG5417719.1"/>
    </source>
</evidence>
<evidence type="ECO:0000256" key="7">
    <source>
        <dbReference type="ARBA" id="ARBA00023242"/>
    </source>
</evidence>
<feature type="compositionally biased region" description="Polar residues" evidence="9">
    <location>
        <begin position="201"/>
        <end position="210"/>
    </location>
</feature>
<keyword evidence="5" id="KW-0698">rRNA processing</keyword>
<accession>A0A8H7ZCI8</accession>
<evidence type="ECO:0000256" key="8">
    <source>
        <dbReference type="SAM" id="Coils"/>
    </source>
</evidence>
<feature type="coiled-coil region" evidence="8">
    <location>
        <begin position="52"/>
        <end position="122"/>
    </location>
</feature>
<name>A0A8H7ZCI8_9ASCO</name>
<evidence type="ECO:0000256" key="5">
    <source>
        <dbReference type="ARBA" id="ARBA00022552"/>
    </source>
</evidence>
<dbReference type="InterPro" id="IPR050786">
    <property type="entry name" value="EFG1_rRNA-proc"/>
</dbReference>
<dbReference type="PANTHER" id="PTHR33911">
    <property type="entry name" value="RRNA-PROCESSING PROTEIN EFG1"/>
    <property type="match status" value="1"/>
</dbReference>
<dbReference type="GO" id="GO:0000462">
    <property type="term" value="P:maturation of SSU-rRNA from tricistronic rRNA transcript (SSU-rRNA, 5.8S rRNA, LSU-rRNA)"/>
    <property type="evidence" value="ECO:0007669"/>
    <property type="project" value="TreeGrafter"/>
</dbReference>
<gene>
    <name evidence="10" type="ORF">I9W82_005355</name>
</gene>
<dbReference type="AlphaFoldDB" id="A0A8H7ZCI8"/>
<dbReference type="GeneID" id="93653984"/>
<protein>
    <recommendedName>
        <fullName evidence="3">rRNA-processing protein EFG1</fullName>
    </recommendedName>
    <alternativeName>
        <fullName evidence="4">rRNA-processing protein efg1</fullName>
    </alternativeName>
</protein>
<dbReference type="EMBL" id="JAEOAQ010000007">
    <property type="protein sequence ID" value="KAG5417719.1"/>
    <property type="molecule type" value="Genomic_DNA"/>
</dbReference>
<comment type="subcellular location">
    <subcellularLocation>
        <location evidence="1">Nucleus</location>
        <location evidence="1">Nucleolus</location>
    </subcellularLocation>
</comment>
<feature type="region of interest" description="Disordered" evidence="9">
    <location>
        <begin position="1"/>
        <end position="22"/>
    </location>
</feature>
<dbReference type="GO" id="GO:0030688">
    <property type="term" value="C:preribosome, small subunit precursor"/>
    <property type="evidence" value="ECO:0007669"/>
    <property type="project" value="TreeGrafter"/>
</dbReference>
<evidence type="ECO:0000313" key="11">
    <source>
        <dbReference type="Proteomes" id="UP000669133"/>
    </source>
</evidence>
<evidence type="ECO:0000256" key="6">
    <source>
        <dbReference type="ARBA" id="ARBA00023054"/>
    </source>
</evidence>
<dbReference type="RefSeq" id="XP_067546835.1">
    <property type="nucleotide sequence ID" value="XM_067694523.1"/>
</dbReference>
<dbReference type="Proteomes" id="UP000669133">
    <property type="component" value="Unassembled WGS sequence"/>
</dbReference>
<dbReference type="OrthoDB" id="47732at2759"/>
<evidence type="ECO:0000256" key="4">
    <source>
        <dbReference type="ARBA" id="ARBA00019827"/>
    </source>
</evidence>
<dbReference type="GO" id="GO:0005730">
    <property type="term" value="C:nucleolus"/>
    <property type="evidence" value="ECO:0007669"/>
    <property type="project" value="UniProtKB-SubCell"/>
</dbReference>
<keyword evidence="11" id="KW-1185">Reference proteome</keyword>
<dbReference type="Pfam" id="PF10153">
    <property type="entry name" value="Efg1"/>
    <property type="match status" value="1"/>
</dbReference>
<sequence>MPKTKKSYRSNRNNPVEVSKAINAGSSAKLKKKIRDIERLLTKNDKLPADKRIEYERALKGLRVELQNSQNVLKAKQNATKYHMVRFFEKKKAIRKLKQLRKAFEEVEKTEVRKDIKKARKQLKHGEIDLMYVMLFPKSEKYISLYPSANDEDLSDPNVKIGLRKTEARRLEFRKEVEKMMEEGKVPFTVDDIMSGKKIQIDTTANSRSAPTEEIDAPEQKDSESQEDDFFE</sequence>
<evidence type="ECO:0000256" key="2">
    <source>
        <dbReference type="ARBA" id="ARBA00006916"/>
    </source>
</evidence>
<evidence type="ECO:0000256" key="1">
    <source>
        <dbReference type="ARBA" id="ARBA00004604"/>
    </source>
</evidence>
<dbReference type="PANTHER" id="PTHR33911:SF1">
    <property type="entry name" value="RRNA-PROCESSING PROTEIN EFG1"/>
    <property type="match status" value="1"/>
</dbReference>
<evidence type="ECO:0000256" key="9">
    <source>
        <dbReference type="SAM" id="MobiDB-lite"/>
    </source>
</evidence>
<reference evidence="10 11" key="1">
    <citation type="submission" date="2020-12" db="EMBL/GenBank/DDBJ databases">
        <title>Effect of drift, selection, and recombination on the evolution of hybrid genomes in Candida yeast pathogens.</title>
        <authorList>
            <person name="Mixao V."/>
            <person name="Ksiezopolska E."/>
            <person name="Saus E."/>
            <person name="Boekhout T."/>
            <person name="Gacser A."/>
            <person name="Gabaldon T."/>
        </authorList>
    </citation>
    <scope>NUCLEOTIDE SEQUENCE [LARGE SCALE GENOMIC DNA]</scope>
    <source>
        <strain evidence="10 11">BP57</strain>
    </source>
</reference>
<dbReference type="InterPro" id="IPR019310">
    <property type="entry name" value="Efg1"/>
</dbReference>
<evidence type="ECO:0000256" key="3">
    <source>
        <dbReference type="ARBA" id="ARBA00018689"/>
    </source>
</evidence>
<comment type="caution">
    <text evidence="10">The sequence shown here is derived from an EMBL/GenBank/DDBJ whole genome shotgun (WGS) entry which is preliminary data.</text>
</comment>